<gene>
    <name evidence="1" type="ORF">DPMN_042686</name>
</gene>
<keyword evidence="2" id="KW-1185">Reference proteome</keyword>
<comment type="caution">
    <text evidence="1">The sequence shown here is derived from an EMBL/GenBank/DDBJ whole genome shotgun (WGS) entry which is preliminary data.</text>
</comment>
<protein>
    <submittedName>
        <fullName evidence="1">Uncharacterized protein</fullName>
    </submittedName>
</protein>
<organism evidence="1 2">
    <name type="scientific">Dreissena polymorpha</name>
    <name type="common">Zebra mussel</name>
    <name type="synonym">Mytilus polymorpha</name>
    <dbReference type="NCBI Taxonomy" id="45954"/>
    <lineage>
        <taxon>Eukaryota</taxon>
        <taxon>Metazoa</taxon>
        <taxon>Spiralia</taxon>
        <taxon>Lophotrochozoa</taxon>
        <taxon>Mollusca</taxon>
        <taxon>Bivalvia</taxon>
        <taxon>Autobranchia</taxon>
        <taxon>Heteroconchia</taxon>
        <taxon>Euheterodonta</taxon>
        <taxon>Imparidentia</taxon>
        <taxon>Neoheterodontei</taxon>
        <taxon>Myida</taxon>
        <taxon>Dreissenoidea</taxon>
        <taxon>Dreissenidae</taxon>
        <taxon>Dreissena</taxon>
    </lineage>
</organism>
<reference evidence="1" key="1">
    <citation type="journal article" date="2019" name="bioRxiv">
        <title>The Genome of the Zebra Mussel, Dreissena polymorpha: A Resource for Invasive Species Research.</title>
        <authorList>
            <person name="McCartney M.A."/>
            <person name="Auch B."/>
            <person name="Kono T."/>
            <person name="Mallez S."/>
            <person name="Zhang Y."/>
            <person name="Obille A."/>
            <person name="Becker A."/>
            <person name="Abrahante J.E."/>
            <person name="Garbe J."/>
            <person name="Badalamenti J.P."/>
            <person name="Herman A."/>
            <person name="Mangelson H."/>
            <person name="Liachko I."/>
            <person name="Sullivan S."/>
            <person name="Sone E.D."/>
            <person name="Koren S."/>
            <person name="Silverstein K.A.T."/>
            <person name="Beckman K.B."/>
            <person name="Gohl D.M."/>
        </authorList>
    </citation>
    <scope>NUCLEOTIDE SEQUENCE</scope>
    <source>
        <strain evidence="1">Duluth1</strain>
        <tissue evidence="1">Whole animal</tissue>
    </source>
</reference>
<dbReference type="AlphaFoldDB" id="A0A9D4D0U2"/>
<dbReference type="Proteomes" id="UP000828390">
    <property type="component" value="Unassembled WGS sequence"/>
</dbReference>
<dbReference type="EMBL" id="JAIWYP010000011">
    <property type="protein sequence ID" value="KAH3736124.1"/>
    <property type="molecule type" value="Genomic_DNA"/>
</dbReference>
<reference evidence="1" key="2">
    <citation type="submission" date="2020-11" db="EMBL/GenBank/DDBJ databases">
        <authorList>
            <person name="McCartney M.A."/>
            <person name="Auch B."/>
            <person name="Kono T."/>
            <person name="Mallez S."/>
            <person name="Becker A."/>
            <person name="Gohl D.M."/>
            <person name="Silverstein K.A.T."/>
            <person name="Koren S."/>
            <person name="Bechman K.B."/>
            <person name="Herman A."/>
            <person name="Abrahante J.E."/>
            <person name="Garbe J."/>
        </authorList>
    </citation>
    <scope>NUCLEOTIDE SEQUENCE</scope>
    <source>
        <strain evidence="1">Duluth1</strain>
        <tissue evidence="1">Whole animal</tissue>
    </source>
</reference>
<proteinExistence type="predicted"/>
<accession>A0A9D4D0U2</accession>
<sequence length="53" mass="5891">MDLVPYGANVAHATGVLALSSQQTLKPRARVCIWKFMAPFTPEVTLFKDSKRV</sequence>
<evidence type="ECO:0000313" key="2">
    <source>
        <dbReference type="Proteomes" id="UP000828390"/>
    </source>
</evidence>
<name>A0A9D4D0U2_DREPO</name>
<evidence type="ECO:0000313" key="1">
    <source>
        <dbReference type="EMBL" id="KAH3736124.1"/>
    </source>
</evidence>